<evidence type="ECO:0000256" key="4">
    <source>
        <dbReference type="ARBA" id="ARBA00022989"/>
    </source>
</evidence>
<keyword evidence="2" id="KW-0812">Transmembrane</keyword>
<dbReference type="InterPro" id="IPR002889">
    <property type="entry name" value="WSC_carb-bd"/>
</dbReference>
<dbReference type="GO" id="GO:0005886">
    <property type="term" value="C:plasma membrane"/>
    <property type="evidence" value="ECO:0007669"/>
    <property type="project" value="TreeGrafter"/>
</dbReference>
<keyword evidence="9" id="KW-1185">Reference proteome</keyword>
<dbReference type="PANTHER" id="PTHR24269:SF16">
    <property type="entry name" value="PROTEIN SLG1"/>
    <property type="match status" value="1"/>
</dbReference>
<dbReference type="SUPFAM" id="SSF57414">
    <property type="entry name" value="Hairpin loop containing domain-like"/>
    <property type="match status" value="1"/>
</dbReference>
<evidence type="ECO:0000256" key="1">
    <source>
        <dbReference type="ARBA" id="ARBA00004167"/>
    </source>
</evidence>
<proteinExistence type="predicted"/>
<reference evidence="8 9" key="1">
    <citation type="submission" date="2017-06" db="EMBL/GenBank/DDBJ databases">
        <title>A platform for efficient transgenesis in Macrostomum lignano, a flatworm model organism for stem cell research.</title>
        <authorList>
            <person name="Berezikov E."/>
        </authorList>
    </citation>
    <scope>NUCLEOTIDE SEQUENCE [LARGE SCALE GENOMIC DNA]</scope>
    <source>
        <strain evidence="8">DV1</strain>
        <tissue evidence="8">Whole organism</tissue>
    </source>
</reference>
<sequence>MRPAKYDTIEVCLCFLGPKRHKYESCCLITSPLTPELKILKLSKLWRPLGQKIKVISLLLCALLTCAAGRVAQISYVGCYQDGDNSNRDLTALKGVSRLGLYTIDANIGIINNGDMSLEFCSDVCSLGGFPYFGVQFSEQCFCGTSYGLHGKLDDSKCDMQCAGNSLQTCGGFGTSSIFSLAYPKNNFYNLLKNSALTVETSKTSFWPAATPSVMHCLAKCSARADCQAAVFSKRLLACHLLAFAYPPASLTGPDWNLYQRG</sequence>
<dbReference type="PROSITE" id="PS51212">
    <property type="entry name" value="WSC"/>
    <property type="match status" value="1"/>
</dbReference>
<evidence type="ECO:0000313" key="9">
    <source>
        <dbReference type="Proteomes" id="UP000215902"/>
    </source>
</evidence>
<evidence type="ECO:0000256" key="5">
    <source>
        <dbReference type="ARBA" id="ARBA00023136"/>
    </source>
</evidence>
<dbReference type="InterPro" id="IPR003609">
    <property type="entry name" value="Pan_app"/>
</dbReference>
<dbReference type="OrthoDB" id="2019572at2759"/>
<organism evidence="8 9">
    <name type="scientific">Macrostomum lignano</name>
    <dbReference type="NCBI Taxonomy" id="282301"/>
    <lineage>
        <taxon>Eukaryota</taxon>
        <taxon>Metazoa</taxon>
        <taxon>Spiralia</taxon>
        <taxon>Lophotrochozoa</taxon>
        <taxon>Platyhelminthes</taxon>
        <taxon>Rhabditophora</taxon>
        <taxon>Macrostomorpha</taxon>
        <taxon>Macrostomida</taxon>
        <taxon>Macrostomidae</taxon>
        <taxon>Macrostomum</taxon>
    </lineage>
</organism>
<dbReference type="SMART" id="SM00321">
    <property type="entry name" value="WSC"/>
    <property type="match status" value="1"/>
</dbReference>
<keyword evidence="4" id="KW-1133">Transmembrane helix</keyword>
<dbReference type="Pfam" id="PF01822">
    <property type="entry name" value="WSC"/>
    <property type="match status" value="1"/>
</dbReference>
<keyword evidence="6" id="KW-0325">Glycoprotein</keyword>
<dbReference type="Pfam" id="PF00024">
    <property type="entry name" value="PAN_1"/>
    <property type="match status" value="1"/>
</dbReference>
<evidence type="ECO:0000256" key="6">
    <source>
        <dbReference type="ARBA" id="ARBA00023180"/>
    </source>
</evidence>
<dbReference type="Proteomes" id="UP000215902">
    <property type="component" value="Unassembled WGS sequence"/>
</dbReference>
<dbReference type="PANTHER" id="PTHR24269">
    <property type="entry name" value="KREMEN PROTEIN"/>
    <property type="match status" value="1"/>
</dbReference>
<protein>
    <recommendedName>
        <fullName evidence="7">WSC domain-containing protein</fullName>
    </recommendedName>
</protein>
<accession>A0A267G0P2</accession>
<dbReference type="AlphaFoldDB" id="A0A267G0P2"/>
<dbReference type="STRING" id="282301.A0A267G0P2"/>
<feature type="domain" description="WSC" evidence="7">
    <location>
        <begin position="73"/>
        <end position="182"/>
    </location>
</feature>
<comment type="subcellular location">
    <subcellularLocation>
        <location evidence="1">Membrane</location>
        <topology evidence="1">Single-pass membrane protein</topology>
    </subcellularLocation>
</comment>
<evidence type="ECO:0000313" key="8">
    <source>
        <dbReference type="EMBL" id="PAA79650.1"/>
    </source>
</evidence>
<dbReference type="InterPro" id="IPR051836">
    <property type="entry name" value="Kremen_rcpt"/>
</dbReference>
<keyword evidence="5" id="KW-0472">Membrane</keyword>
<gene>
    <name evidence="8" type="ORF">BOX15_Mlig012784g1</name>
</gene>
<keyword evidence="3" id="KW-0732">Signal</keyword>
<comment type="caution">
    <text evidence="8">The sequence shown here is derived from an EMBL/GenBank/DDBJ whole genome shotgun (WGS) entry which is preliminary data.</text>
</comment>
<evidence type="ECO:0000256" key="3">
    <source>
        <dbReference type="ARBA" id="ARBA00022729"/>
    </source>
</evidence>
<name>A0A267G0P2_9PLAT</name>
<dbReference type="EMBL" id="NIVC01000622">
    <property type="protein sequence ID" value="PAA79650.1"/>
    <property type="molecule type" value="Genomic_DNA"/>
</dbReference>
<evidence type="ECO:0000259" key="7">
    <source>
        <dbReference type="PROSITE" id="PS51212"/>
    </source>
</evidence>
<evidence type="ECO:0000256" key="2">
    <source>
        <dbReference type="ARBA" id="ARBA00022692"/>
    </source>
</evidence>